<dbReference type="STRING" id="337451.A0A3S3NBV3"/>
<dbReference type="Pfam" id="PF17855">
    <property type="entry name" value="MCM_lid"/>
    <property type="match status" value="1"/>
</dbReference>
<keyword evidence="14" id="KW-0539">Nucleus</keyword>
<dbReference type="InterPro" id="IPR031327">
    <property type="entry name" value="MCM"/>
</dbReference>
<dbReference type="PANTHER" id="PTHR11630:SF44">
    <property type="entry name" value="DNA REPLICATION LICENSING FACTOR MCM2"/>
    <property type="match status" value="1"/>
</dbReference>
<dbReference type="InterPro" id="IPR012340">
    <property type="entry name" value="NA-bd_OB-fold"/>
</dbReference>
<reference evidence="21 22" key="1">
    <citation type="journal article" date="2019" name="Nat. Plants">
        <title>Stout camphor tree genome fills gaps in understanding of flowering plant genome evolution.</title>
        <authorList>
            <person name="Chaw S.M."/>
            <person name="Liu Y.C."/>
            <person name="Wu Y.W."/>
            <person name="Wang H.Y."/>
            <person name="Lin C.I."/>
            <person name="Wu C.S."/>
            <person name="Ke H.M."/>
            <person name="Chang L.Y."/>
            <person name="Hsu C.Y."/>
            <person name="Yang H.T."/>
            <person name="Sudianto E."/>
            <person name="Hsu M.H."/>
            <person name="Wu K.P."/>
            <person name="Wang L.N."/>
            <person name="Leebens-Mack J.H."/>
            <person name="Tsai I.J."/>
        </authorList>
    </citation>
    <scope>NUCLEOTIDE SEQUENCE [LARGE SCALE GENOMIC DNA]</scope>
    <source>
        <strain evidence="22">cv. Chaw 1501</strain>
        <tissue evidence="21">Young leaves</tissue>
    </source>
</reference>
<dbReference type="SUPFAM" id="SSF52540">
    <property type="entry name" value="P-loop containing nucleoside triphosphate hydrolases"/>
    <property type="match status" value="1"/>
</dbReference>
<dbReference type="EC" id="3.6.4.12" evidence="3"/>
<keyword evidence="5" id="KW-0235">DNA replication</keyword>
<dbReference type="Proteomes" id="UP000283530">
    <property type="component" value="Unassembled WGS sequence"/>
</dbReference>
<evidence type="ECO:0000259" key="20">
    <source>
        <dbReference type="PROSITE" id="PS50051"/>
    </source>
</evidence>
<dbReference type="InterPro" id="IPR027925">
    <property type="entry name" value="MCM_N"/>
</dbReference>
<dbReference type="Gene3D" id="2.40.50.140">
    <property type="entry name" value="Nucleic acid-binding proteins"/>
    <property type="match status" value="1"/>
</dbReference>
<dbReference type="GO" id="GO:0005524">
    <property type="term" value="F:ATP binding"/>
    <property type="evidence" value="ECO:0007669"/>
    <property type="project" value="UniProtKB-KW"/>
</dbReference>
<evidence type="ECO:0000256" key="5">
    <source>
        <dbReference type="ARBA" id="ARBA00022705"/>
    </source>
</evidence>
<dbReference type="GO" id="GO:0043138">
    <property type="term" value="F:3'-5' DNA helicase activity"/>
    <property type="evidence" value="ECO:0007669"/>
    <property type="project" value="TreeGrafter"/>
</dbReference>
<dbReference type="InterPro" id="IPR008045">
    <property type="entry name" value="MCM2"/>
</dbReference>
<dbReference type="GO" id="GO:0003697">
    <property type="term" value="F:single-stranded DNA binding"/>
    <property type="evidence" value="ECO:0007669"/>
    <property type="project" value="TreeGrafter"/>
</dbReference>
<keyword evidence="22" id="KW-1185">Reference proteome</keyword>
<feature type="compositionally biased region" description="Acidic residues" evidence="19">
    <location>
        <begin position="38"/>
        <end position="67"/>
    </location>
</feature>
<dbReference type="AlphaFoldDB" id="A0A3S3NBV3"/>
<dbReference type="GO" id="GO:0005634">
    <property type="term" value="C:nucleus"/>
    <property type="evidence" value="ECO:0007669"/>
    <property type="project" value="UniProtKB-SubCell"/>
</dbReference>
<keyword evidence="13" id="KW-0238">DNA-binding</keyword>
<dbReference type="InterPro" id="IPR001208">
    <property type="entry name" value="MCM_dom"/>
</dbReference>
<feature type="domain" description="MCM C-terminal AAA(+) ATPase" evidence="20">
    <location>
        <begin position="507"/>
        <end position="713"/>
    </location>
</feature>
<dbReference type="Pfam" id="PF14551">
    <property type="entry name" value="MCM_N"/>
    <property type="match status" value="1"/>
</dbReference>
<feature type="compositionally biased region" description="Low complexity" evidence="19">
    <location>
        <begin position="28"/>
        <end position="37"/>
    </location>
</feature>
<dbReference type="GO" id="GO:0000727">
    <property type="term" value="P:double-strand break repair via break-induced replication"/>
    <property type="evidence" value="ECO:0007669"/>
    <property type="project" value="TreeGrafter"/>
</dbReference>
<evidence type="ECO:0000256" key="16">
    <source>
        <dbReference type="ARBA" id="ARBA00047995"/>
    </source>
</evidence>
<dbReference type="GO" id="GO:0042555">
    <property type="term" value="C:MCM complex"/>
    <property type="evidence" value="ECO:0007669"/>
    <property type="project" value="InterPro"/>
</dbReference>
<keyword evidence="8" id="KW-0863">Zinc-finger</keyword>
<dbReference type="PRINTS" id="PR01657">
    <property type="entry name" value="MCMFAMILY"/>
</dbReference>
<dbReference type="InterPro" id="IPR018525">
    <property type="entry name" value="MCM_CS"/>
</dbReference>
<evidence type="ECO:0000256" key="11">
    <source>
        <dbReference type="ARBA" id="ARBA00022833"/>
    </source>
</evidence>
<evidence type="ECO:0000313" key="21">
    <source>
        <dbReference type="EMBL" id="RWR76564.1"/>
    </source>
</evidence>
<evidence type="ECO:0000256" key="9">
    <source>
        <dbReference type="ARBA" id="ARBA00022801"/>
    </source>
</evidence>
<dbReference type="Gene3D" id="2.20.28.10">
    <property type="match status" value="1"/>
</dbReference>
<dbReference type="Pfam" id="PF12619">
    <property type="entry name" value="MCM2_N"/>
    <property type="match status" value="1"/>
</dbReference>
<dbReference type="GO" id="GO:0016887">
    <property type="term" value="F:ATP hydrolysis activity"/>
    <property type="evidence" value="ECO:0007669"/>
    <property type="project" value="RHEA"/>
</dbReference>
<dbReference type="Pfam" id="PF23669">
    <property type="entry name" value="WHD_MCM2"/>
    <property type="match status" value="1"/>
</dbReference>
<keyword evidence="6" id="KW-0479">Metal-binding</keyword>
<evidence type="ECO:0000313" key="22">
    <source>
        <dbReference type="Proteomes" id="UP000283530"/>
    </source>
</evidence>
<evidence type="ECO:0000256" key="1">
    <source>
        <dbReference type="ARBA" id="ARBA00004123"/>
    </source>
</evidence>
<keyword evidence="11" id="KW-0862">Zinc</keyword>
<dbReference type="Pfam" id="PF00493">
    <property type="entry name" value="MCM"/>
    <property type="match status" value="1"/>
</dbReference>
<evidence type="ECO:0000256" key="13">
    <source>
        <dbReference type="ARBA" id="ARBA00023125"/>
    </source>
</evidence>
<keyword evidence="10" id="KW-0347">Helicase</keyword>
<evidence type="ECO:0000256" key="15">
    <source>
        <dbReference type="ARBA" id="ARBA00023306"/>
    </source>
</evidence>
<dbReference type="OrthoDB" id="844at2759"/>
<dbReference type="InterPro" id="IPR041562">
    <property type="entry name" value="MCM_lid"/>
</dbReference>
<dbReference type="FunFam" id="2.20.28.10:FF:000002">
    <property type="entry name" value="DNA helicase"/>
    <property type="match status" value="1"/>
</dbReference>
<dbReference type="Gene3D" id="3.40.50.300">
    <property type="entry name" value="P-loop containing nucleotide triphosphate hydrolases"/>
    <property type="match status" value="1"/>
</dbReference>
<dbReference type="SUPFAM" id="SSF50249">
    <property type="entry name" value="Nucleic acid-binding proteins"/>
    <property type="match status" value="1"/>
</dbReference>
<dbReference type="Pfam" id="PF17207">
    <property type="entry name" value="MCM_OB"/>
    <property type="match status" value="1"/>
</dbReference>
<name>A0A3S3NBV3_9MAGN</name>
<dbReference type="FunFam" id="3.30.1640.10:FF:000008">
    <property type="entry name" value="DNA helicase"/>
    <property type="match status" value="1"/>
</dbReference>
<evidence type="ECO:0000256" key="7">
    <source>
        <dbReference type="ARBA" id="ARBA00022741"/>
    </source>
</evidence>
<proteinExistence type="inferred from homology"/>
<evidence type="ECO:0000256" key="18">
    <source>
        <dbReference type="ARBA" id="ARBA00078186"/>
    </source>
</evidence>
<comment type="caution">
    <text evidence="21">The sequence shown here is derived from an EMBL/GenBank/DDBJ whole genome shotgun (WGS) entry which is preliminary data.</text>
</comment>
<feature type="compositionally biased region" description="Basic and acidic residues" evidence="19">
    <location>
        <begin position="73"/>
        <end position="84"/>
    </location>
</feature>
<evidence type="ECO:0000256" key="19">
    <source>
        <dbReference type="SAM" id="MobiDB-lite"/>
    </source>
</evidence>
<dbReference type="GO" id="GO:0008270">
    <property type="term" value="F:zinc ion binding"/>
    <property type="evidence" value="ECO:0007669"/>
    <property type="project" value="UniProtKB-KW"/>
</dbReference>
<dbReference type="GO" id="GO:0017116">
    <property type="term" value="F:single-stranded DNA helicase activity"/>
    <property type="evidence" value="ECO:0007669"/>
    <property type="project" value="TreeGrafter"/>
</dbReference>
<feature type="region of interest" description="Disordered" evidence="19">
    <location>
        <begin position="1"/>
        <end position="204"/>
    </location>
</feature>
<dbReference type="GO" id="GO:1902975">
    <property type="term" value="P:mitotic DNA replication initiation"/>
    <property type="evidence" value="ECO:0007669"/>
    <property type="project" value="TreeGrafter"/>
</dbReference>
<comment type="subcellular location">
    <subcellularLocation>
        <location evidence="1">Nucleus</location>
    </subcellularLocation>
</comment>
<dbReference type="Gene3D" id="3.30.1640.10">
    <property type="entry name" value="mini-chromosome maintenance (MCM) complex, chain A, domain 1"/>
    <property type="match status" value="1"/>
</dbReference>
<keyword evidence="15" id="KW-0131">Cell cycle</keyword>
<protein>
    <recommendedName>
        <fullName evidence="4">DNA replication licensing factor MCM2</fullName>
        <ecNumber evidence="3">3.6.4.12</ecNumber>
    </recommendedName>
    <alternativeName>
        <fullName evidence="17">DNA replication licensing factor mcm2</fullName>
    </alternativeName>
    <alternativeName>
        <fullName evidence="18">Minichromosome maintenance protein 2</fullName>
    </alternativeName>
</protein>
<dbReference type="FunFam" id="3.40.50.300:FF:000138">
    <property type="entry name" value="DNA helicase"/>
    <property type="match status" value="1"/>
</dbReference>
<dbReference type="InterPro" id="IPR059098">
    <property type="entry name" value="WHD_MCM2"/>
</dbReference>
<evidence type="ECO:0000256" key="12">
    <source>
        <dbReference type="ARBA" id="ARBA00022840"/>
    </source>
</evidence>
<evidence type="ECO:0000256" key="3">
    <source>
        <dbReference type="ARBA" id="ARBA00012551"/>
    </source>
</evidence>
<feature type="compositionally biased region" description="Acidic residues" evidence="19">
    <location>
        <begin position="188"/>
        <end position="204"/>
    </location>
</feature>
<evidence type="ECO:0000256" key="4">
    <source>
        <dbReference type="ARBA" id="ARBA00018925"/>
    </source>
</evidence>
<dbReference type="EMBL" id="QPKB01000002">
    <property type="protein sequence ID" value="RWR76564.1"/>
    <property type="molecule type" value="Genomic_DNA"/>
</dbReference>
<evidence type="ECO:0000256" key="2">
    <source>
        <dbReference type="ARBA" id="ARBA00008010"/>
    </source>
</evidence>
<keyword evidence="9" id="KW-0378">Hydrolase</keyword>
<organism evidence="21 22">
    <name type="scientific">Cinnamomum micranthum f. kanehirae</name>
    <dbReference type="NCBI Taxonomy" id="337451"/>
    <lineage>
        <taxon>Eukaryota</taxon>
        <taxon>Viridiplantae</taxon>
        <taxon>Streptophyta</taxon>
        <taxon>Embryophyta</taxon>
        <taxon>Tracheophyta</taxon>
        <taxon>Spermatophyta</taxon>
        <taxon>Magnoliopsida</taxon>
        <taxon>Magnoliidae</taxon>
        <taxon>Laurales</taxon>
        <taxon>Lauraceae</taxon>
        <taxon>Cinnamomum</taxon>
    </lineage>
</organism>
<gene>
    <name evidence="21" type="ORF">CKAN_00501200</name>
</gene>
<dbReference type="InterPro" id="IPR027417">
    <property type="entry name" value="P-loop_NTPase"/>
</dbReference>
<accession>A0A3S3NBV3</accession>
<comment type="similarity">
    <text evidence="2">Belongs to the MCM family.</text>
</comment>
<evidence type="ECO:0000256" key="17">
    <source>
        <dbReference type="ARBA" id="ARBA00074927"/>
    </source>
</evidence>
<sequence length="944" mass="107350">MDDSENPSSTPASPTSAGFSTDRLPPNTSHTTDSSSSSDDEEAAVDPEIIPDEPDDVAEEEEGEDLFNDNYMDDYRRMDEHDQYESVGLDDSMEDERDLDQIMADRRAAEVELDVREGHRGAAASRKLPRLLHDQDTDDDMNYRRPKRSRADFRPPRASYEDTDGGTPSSPGRSQRGHSRDDVPMTDQTDDERFEDEDDDEGEYEMYRVQGTLREWVTRDEVRRFIAKKFKEFLLTYVNPKNEHGEFEYVRLINEMVLANKCSLEIDYKQFIYIHPNIAIWLADAPQSVLEVMEEVAKNVVFDFHKNYKNIHQKIYVRITNLPVYDQIRNIRQIHLNTMIRIGGVVTRRSGVFPQLQQVKYDCNKCGMILGPFFQNSYSEVKVGSCPECQSRGPFTVNIEQTIYRNYQKLTLQESPGIVPAGRLPRYKEVILLNDLIDCARPGEEIEVTGVYTNNFDLSLNTKNGFPVFATVVEANYVTKKHDLFSAYKLTEEDKAEIEKLAKDPRIGERIVKSIAPSIYGHEDIKTAIALAMFGGQEKNVRGKHRLRGDINVLLLGDPGTAKSQFLKYVEKTGQRAVYTTGKGASAVGLTAAVHKDPITREWTLEGGALVLADRGICLIDEFDKMNDQDRVSIHEAMEQQSISISKAGIVTSLQARCSVIAAANPVGGRYDSSKTFSQNVELTDPIVSRFDVLCVVKDIVDPVTDEMLAQFVVDSHYKSQAKGANLDKSISNSQDEFPDSAMPVDPEILSQDMLKKYITYAKLNVFPKLHDADLDKLTHVYAELRRESSHGQGVPIAVRHIESMIRMSESHARMHLRNYVSQEDVDMAIRVLLDSFISTQKFGVQKALQKVSFKKYMTFKKDYNELLLHLLRGLVKDALYFEELMSGTTARLTHIKVKVEELRMKAQEYEIYDLRPFFTSALFSKANFELDEENGVIRHPLAR</sequence>
<dbReference type="CDD" id="cd17753">
    <property type="entry name" value="MCM2"/>
    <property type="match status" value="1"/>
</dbReference>
<keyword evidence="12" id="KW-0067">ATP-binding</keyword>
<evidence type="ECO:0000256" key="6">
    <source>
        <dbReference type="ARBA" id="ARBA00022723"/>
    </source>
</evidence>
<dbReference type="PROSITE" id="PS50051">
    <property type="entry name" value="MCM_2"/>
    <property type="match status" value="1"/>
</dbReference>
<evidence type="ECO:0000256" key="10">
    <source>
        <dbReference type="ARBA" id="ARBA00022806"/>
    </source>
</evidence>
<feature type="compositionally biased region" description="Low complexity" evidence="19">
    <location>
        <begin position="7"/>
        <end position="17"/>
    </location>
</feature>
<dbReference type="PRINTS" id="PR01658">
    <property type="entry name" value="MCMPROTEIN2"/>
</dbReference>
<dbReference type="SMART" id="SM00350">
    <property type="entry name" value="MCM"/>
    <property type="match status" value="1"/>
</dbReference>
<comment type="catalytic activity">
    <reaction evidence="16">
        <text>ATP + H2O = ADP + phosphate + H(+)</text>
        <dbReference type="Rhea" id="RHEA:13065"/>
        <dbReference type="ChEBI" id="CHEBI:15377"/>
        <dbReference type="ChEBI" id="CHEBI:15378"/>
        <dbReference type="ChEBI" id="CHEBI:30616"/>
        <dbReference type="ChEBI" id="CHEBI:43474"/>
        <dbReference type="ChEBI" id="CHEBI:456216"/>
        <dbReference type="EC" id="3.6.4.12"/>
    </reaction>
</comment>
<evidence type="ECO:0000256" key="8">
    <source>
        <dbReference type="ARBA" id="ARBA00022771"/>
    </source>
</evidence>
<dbReference type="InterPro" id="IPR033762">
    <property type="entry name" value="MCM_OB"/>
</dbReference>
<dbReference type="PANTHER" id="PTHR11630">
    <property type="entry name" value="DNA REPLICATION LICENSING FACTOR MCM FAMILY MEMBER"/>
    <property type="match status" value="1"/>
</dbReference>
<evidence type="ECO:0000256" key="14">
    <source>
        <dbReference type="ARBA" id="ARBA00023242"/>
    </source>
</evidence>
<dbReference type="PROSITE" id="PS00847">
    <property type="entry name" value="MCM_1"/>
    <property type="match status" value="1"/>
</dbReference>
<keyword evidence="7" id="KW-0547">Nucleotide-binding</keyword>
<feature type="compositionally biased region" description="Basic and acidic residues" evidence="19">
    <location>
        <begin position="99"/>
        <end position="120"/>
    </location>
</feature>